<accession>F4RES6</accession>
<keyword evidence="2" id="KW-1185">Reference proteome</keyword>
<reference evidence="2" key="1">
    <citation type="journal article" date="2011" name="Proc. Natl. Acad. Sci. U.S.A.">
        <title>Obligate biotrophy features unraveled by the genomic analysis of rust fungi.</title>
        <authorList>
            <person name="Duplessis S."/>
            <person name="Cuomo C.A."/>
            <person name="Lin Y.-C."/>
            <person name="Aerts A."/>
            <person name="Tisserant E."/>
            <person name="Veneault-Fourrey C."/>
            <person name="Joly D.L."/>
            <person name="Hacquard S."/>
            <person name="Amselem J."/>
            <person name="Cantarel B.L."/>
            <person name="Chiu R."/>
            <person name="Coutinho P.M."/>
            <person name="Feau N."/>
            <person name="Field M."/>
            <person name="Frey P."/>
            <person name="Gelhaye E."/>
            <person name="Goldberg J."/>
            <person name="Grabherr M.G."/>
            <person name="Kodira C.D."/>
            <person name="Kohler A."/>
            <person name="Kuees U."/>
            <person name="Lindquist E.A."/>
            <person name="Lucas S.M."/>
            <person name="Mago R."/>
            <person name="Mauceli E."/>
            <person name="Morin E."/>
            <person name="Murat C."/>
            <person name="Pangilinan J.L."/>
            <person name="Park R."/>
            <person name="Pearson M."/>
            <person name="Quesneville H."/>
            <person name="Rouhier N."/>
            <person name="Sakthikumar S."/>
            <person name="Salamov A.A."/>
            <person name="Schmutz J."/>
            <person name="Selles B."/>
            <person name="Shapiro H."/>
            <person name="Tanguay P."/>
            <person name="Tuskan G.A."/>
            <person name="Henrissat B."/>
            <person name="Van de Peer Y."/>
            <person name="Rouze P."/>
            <person name="Ellis J.G."/>
            <person name="Dodds P.N."/>
            <person name="Schein J.E."/>
            <person name="Zhong S."/>
            <person name="Hamelin R.C."/>
            <person name="Grigoriev I.V."/>
            <person name="Szabo L.J."/>
            <person name="Martin F."/>
        </authorList>
    </citation>
    <scope>NUCLEOTIDE SEQUENCE [LARGE SCALE GENOMIC DNA]</scope>
    <source>
        <strain evidence="2">98AG31 / pathotype 3-4-7</strain>
    </source>
</reference>
<proteinExistence type="predicted"/>
<name>F4RES6_MELLP</name>
<evidence type="ECO:0000313" key="2">
    <source>
        <dbReference type="Proteomes" id="UP000001072"/>
    </source>
</evidence>
<dbReference type="Proteomes" id="UP000001072">
    <property type="component" value="Unassembled WGS sequence"/>
</dbReference>
<dbReference type="InParanoid" id="F4RES6"/>
<dbReference type="RefSeq" id="XP_007407587.1">
    <property type="nucleotide sequence ID" value="XM_007407525.1"/>
</dbReference>
<sequence>MKLPTQEFSGRNIDGDGVPLLFNALNKQVKSHGRTFVVGEHGFCINADISSVDNNETCVANACKTFTFELLNKPVAPYPVLASPSPHFGTNSTHIGRVMVSMREVLGVQSSLVQFLFSVSVFLCMIL</sequence>
<dbReference type="EMBL" id="GL883098">
    <property type="protein sequence ID" value="EGG09227.1"/>
    <property type="molecule type" value="Genomic_DNA"/>
</dbReference>
<dbReference type="AlphaFoldDB" id="F4RES6"/>
<dbReference type="HOGENOM" id="CLU_1971023_0_0_1"/>
<dbReference type="VEuPathDB" id="FungiDB:MELLADRAFT_104465"/>
<dbReference type="KEGG" id="mlr:MELLADRAFT_104465"/>
<dbReference type="GeneID" id="18922276"/>
<evidence type="ECO:0000313" key="1">
    <source>
        <dbReference type="EMBL" id="EGG09227.1"/>
    </source>
</evidence>
<protein>
    <submittedName>
        <fullName evidence="1">Uncharacterized protein</fullName>
    </submittedName>
</protein>
<organism evidence="2">
    <name type="scientific">Melampsora larici-populina (strain 98AG31 / pathotype 3-4-7)</name>
    <name type="common">Poplar leaf rust fungus</name>
    <dbReference type="NCBI Taxonomy" id="747676"/>
    <lineage>
        <taxon>Eukaryota</taxon>
        <taxon>Fungi</taxon>
        <taxon>Dikarya</taxon>
        <taxon>Basidiomycota</taxon>
        <taxon>Pucciniomycotina</taxon>
        <taxon>Pucciniomycetes</taxon>
        <taxon>Pucciniales</taxon>
        <taxon>Melampsoraceae</taxon>
        <taxon>Melampsora</taxon>
    </lineage>
</organism>
<gene>
    <name evidence="1" type="ORF">MELLADRAFT_104465</name>
</gene>